<feature type="compositionally biased region" description="Low complexity" evidence="1">
    <location>
        <begin position="74"/>
        <end position="109"/>
    </location>
</feature>
<evidence type="ECO:0000256" key="1">
    <source>
        <dbReference type="SAM" id="MobiDB-lite"/>
    </source>
</evidence>
<accession>B9SP97</accession>
<dbReference type="EMBL" id="EQ974064">
    <property type="protein sequence ID" value="EEF34568.1"/>
    <property type="molecule type" value="Genomic_DNA"/>
</dbReference>
<evidence type="ECO:0000313" key="2">
    <source>
        <dbReference type="EMBL" id="EEF34568.1"/>
    </source>
</evidence>
<feature type="compositionally biased region" description="Low complexity" evidence="1">
    <location>
        <begin position="52"/>
        <end position="66"/>
    </location>
</feature>
<dbReference type="AlphaFoldDB" id="B9SP97"/>
<protein>
    <submittedName>
        <fullName evidence="2">Uncharacterized protein</fullName>
    </submittedName>
</protein>
<keyword evidence="3" id="KW-1185">Reference proteome</keyword>
<name>B9SP97_RICCO</name>
<gene>
    <name evidence="2" type="ORF">RCOM_0589060</name>
</gene>
<proteinExistence type="predicted"/>
<dbReference type="InParanoid" id="B9SP97"/>
<dbReference type="Proteomes" id="UP000008311">
    <property type="component" value="Unassembled WGS sequence"/>
</dbReference>
<feature type="compositionally biased region" description="Gly residues" evidence="1">
    <location>
        <begin position="110"/>
        <end position="119"/>
    </location>
</feature>
<reference evidence="3" key="1">
    <citation type="journal article" date="2010" name="Nat. Biotechnol.">
        <title>Draft genome sequence of the oilseed species Ricinus communis.</title>
        <authorList>
            <person name="Chan A.P."/>
            <person name="Crabtree J."/>
            <person name="Zhao Q."/>
            <person name="Lorenzi H."/>
            <person name="Orvis J."/>
            <person name="Puiu D."/>
            <person name="Melake-Berhan A."/>
            <person name="Jones K.M."/>
            <person name="Redman J."/>
            <person name="Chen G."/>
            <person name="Cahoon E.B."/>
            <person name="Gedil M."/>
            <person name="Stanke M."/>
            <person name="Haas B.J."/>
            <person name="Wortman J.R."/>
            <person name="Fraser-Liggett C.M."/>
            <person name="Ravel J."/>
            <person name="Rabinowicz P.D."/>
        </authorList>
    </citation>
    <scope>NUCLEOTIDE SEQUENCE [LARGE SCALE GENOMIC DNA]</scope>
    <source>
        <strain evidence="3">cv. Hale</strain>
    </source>
</reference>
<evidence type="ECO:0000313" key="3">
    <source>
        <dbReference type="Proteomes" id="UP000008311"/>
    </source>
</evidence>
<feature type="region of interest" description="Disordered" evidence="1">
    <location>
        <begin position="52"/>
        <end position="142"/>
    </location>
</feature>
<sequence>MRKKEQEPVSIETMLKSAVNLLPSSLRFQDNNHTDNIRNDVGESENFCFGSSSGNSSNFGEGKGSNIAVGSDRGGANAIGRGRGANAVGRRRGAANAASRGRGTRNVVGLGRGAVGRGRGLANAKASDVTSSSTQEPKRYQT</sequence>
<organism evidence="2 3">
    <name type="scientific">Ricinus communis</name>
    <name type="common">Castor bean</name>
    <dbReference type="NCBI Taxonomy" id="3988"/>
    <lineage>
        <taxon>Eukaryota</taxon>
        <taxon>Viridiplantae</taxon>
        <taxon>Streptophyta</taxon>
        <taxon>Embryophyta</taxon>
        <taxon>Tracheophyta</taxon>
        <taxon>Spermatophyta</taxon>
        <taxon>Magnoliopsida</taxon>
        <taxon>eudicotyledons</taxon>
        <taxon>Gunneridae</taxon>
        <taxon>Pentapetalae</taxon>
        <taxon>rosids</taxon>
        <taxon>fabids</taxon>
        <taxon>Malpighiales</taxon>
        <taxon>Euphorbiaceae</taxon>
        <taxon>Acalyphoideae</taxon>
        <taxon>Acalypheae</taxon>
        <taxon>Ricinus</taxon>
    </lineage>
</organism>